<protein>
    <submittedName>
        <fullName evidence="7">Unannotated protein</fullName>
    </submittedName>
</protein>
<keyword evidence="2" id="KW-0521">NADP</keyword>
<evidence type="ECO:0000256" key="3">
    <source>
        <dbReference type="ARBA" id="ARBA00023002"/>
    </source>
</evidence>
<proteinExistence type="inferred from homology"/>
<evidence type="ECO:0000313" key="6">
    <source>
        <dbReference type="EMBL" id="CAB4926343.1"/>
    </source>
</evidence>
<dbReference type="PANTHER" id="PTHR43618:SF8">
    <property type="entry name" value="7ALPHA-HYDROXYSTEROID DEHYDROGENASE"/>
    <property type="match status" value="1"/>
</dbReference>
<name>A0A6J7QIL6_9ZZZZ</name>
<reference evidence="7" key="1">
    <citation type="submission" date="2020-05" db="EMBL/GenBank/DDBJ databases">
        <authorList>
            <person name="Chiriac C."/>
            <person name="Salcher M."/>
            <person name="Ghai R."/>
            <person name="Kavagutti S V."/>
        </authorList>
    </citation>
    <scope>NUCLEOTIDE SEQUENCE</scope>
</reference>
<keyword evidence="3" id="KW-0560">Oxidoreductase</keyword>
<dbReference type="EMBL" id="CAFBOS010000191">
    <property type="protein sequence ID" value="CAB5015513.1"/>
    <property type="molecule type" value="Genomic_DNA"/>
</dbReference>
<dbReference type="InterPro" id="IPR036291">
    <property type="entry name" value="NAD(P)-bd_dom_sf"/>
</dbReference>
<dbReference type="PRINTS" id="PR00080">
    <property type="entry name" value="SDRFAMILY"/>
</dbReference>
<dbReference type="Pfam" id="PF13561">
    <property type="entry name" value="adh_short_C2"/>
    <property type="match status" value="1"/>
</dbReference>
<evidence type="ECO:0000313" key="7">
    <source>
        <dbReference type="EMBL" id="CAB5015513.1"/>
    </source>
</evidence>
<comment type="similarity">
    <text evidence="1">Belongs to the short-chain dehydrogenases/reductases (SDR) family.</text>
</comment>
<dbReference type="InterPro" id="IPR052178">
    <property type="entry name" value="Sec_Metab_Biosynth_SDR"/>
</dbReference>
<dbReference type="SUPFAM" id="SSF51735">
    <property type="entry name" value="NAD(P)-binding Rossmann-fold domains"/>
    <property type="match status" value="1"/>
</dbReference>
<dbReference type="EMBL" id="CAFBMH010000116">
    <property type="protein sequence ID" value="CAB4926343.1"/>
    <property type="molecule type" value="Genomic_DNA"/>
</dbReference>
<dbReference type="NCBIfam" id="NF005559">
    <property type="entry name" value="PRK07231.1"/>
    <property type="match status" value="1"/>
</dbReference>
<dbReference type="CDD" id="cd05233">
    <property type="entry name" value="SDR_c"/>
    <property type="match status" value="1"/>
</dbReference>
<sequence length="255" mass="25668">MTAPDVKSLFSLRGRVAIVTGGSRGLGLAIARGFAASGAKVVVASRSVDACAAAADTIRAEGGDVLGVPCHLGEPAQIEALVDATVAHFGGIDCVVNNAATPLRTTLTDFDMALWRKSLDVNLTGPLLLVRAALPHLDASDTATVINVLSVGGLRGSMSLLGYGSAKAALRHATEVLAAELAPRNIRVNAIAPGPFATKMLTSGDATLSDTAAADTLLGRVGEPDEIIGAAIYLASAASSYVTGSVLLVDGGQLA</sequence>
<evidence type="ECO:0000313" key="4">
    <source>
        <dbReference type="EMBL" id="CAB4759992.1"/>
    </source>
</evidence>
<accession>A0A6J7QIL6</accession>
<dbReference type="EMBL" id="CAEZYR010000102">
    <property type="protein sequence ID" value="CAB4759992.1"/>
    <property type="molecule type" value="Genomic_DNA"/>
</dbReference>
<dbReference type="FunFam" id="3.40.50.720:FF:000084">
    <property type="entry name" value="Short-chain dehydrogenase reductase"/>
    <property type="match status" value="1"/>
</dbReference>
<dbReference type="GO" id="GO:0016491">
    <property type="term" value="F:oxidoreductase activity"/>
    <property type="evidence" value="ECO:0007669"/>
    <property type="project" value="UniProtKB-KW"/>
</dbReference>
<dbReference type="AlphaFoldDB" id="A0A6J7QIL6"/>
<dbReference type="InterPro" id="IPR002347">
    <property type="entry name" value="SDR_fam"/>
</dbReference>
<dbReference type="Gene3D" id="3.40.50.720">
    <property type="entry name" value="NAD(P)-binding Rossmann-like Domain"/>
    <property type="match status" value="1"/>
</dbReference>
<evidence type="ECO:0000313" key="5">
    <source>
        <dbReference type="EMBL" id="CAB4836411.1"/>
    </source>
</evidence>
<gene>
    <name evidence="4" type="ORF">UFOPK2754_02341</name>
    <name evidence="5" type="ORF">UFOPK3139_02854</name>
    <name evidence="6" type="ORF">UFOPK3543_02389</name>
    <name evidence="7" type="ORF">UFOPK3967_02470</name>
</gene>
<evidence type="ECO:0000256" key="1">
    <source>
        <dbReference type="ARBA" id="ARBA00006484"/>
    </source>
</evidence>
<dbReference type="PANTHER" id="PTHR43618">
    <property type="entry name" value="7-ALPHA-HYDROXYSTEROID DEHYDROGENASE"/>
    <property type="match status" value="1"/>
</dbReference>
<dbReference type="EMBL" id="CAFABA010000172">
    <property type="protein sequence ID" value="CAB4836411.1"/>
    <property type="molecule type" value="Genomic_DNA"/>
</dbReference>
<dbReference type="PRINTS" id="PR00081">
    <property type="entry name" value="GDHRDH"/>
</dbReference>
<evidence type="ECO:0000256" key="2">
    <source>
        <dbReference type="ARBA" id="ARBA00022857"/>
    </source>
</evidence>
<organism evidence="7">
    <name type="scientific">freshwater metagenome</name>
    <dbReference type="NCBI Taxonomy" id="449393"/>
    <lineage>
        <taxon>unclassified sequences</taxon>
        <taxon>metagenomes</taxon>
        <taxon>ecological metagenomes</taxon>
    </lineage>
</organism>